<dbReference type="GO" id="GO:0006357">
    <property type="term" value="P:regulation of transcription by RNA polymerase II"/>
    <property type="evidence" value="ECO:0007669"/>
    <property type="project" value="InterPro"/>
</dbReference>
<name>A0A8D1LMX6_PIG</name>
<comment type="subunit">
    <text evidence="7">Component of the Mediator complex, which is composed of MED1, MED4, MED6, MED7, MED8, MED9, MED10, MED11, MED12, MED13, MED13L, MED14, MED15, MED16, MED17, MED18, MED19, MED20, MED21, MED22, MED23, MED24, MED25, MED26, MED27, MED29, MED30, MED31, CCNC, CDK8 and CDC2L6/CDK11. The MED12, MED13, CCNC and CDK8 subunits form a distinct module termed the CDK8 module. Mediator containing the CDK8 module is less active than Mediator lacking this module in supporting transcriptional activation. Individual preparations of the Mediator complex lacking one or more distinct subunits have been variously termed ARC, CRSP, DRIP, PC2, SMCC and TRAP.</text>
</comment>
<dbReference type="GO" id="GO:0003712">
    <property type="term" value="F:transcription coregulator activity"/>
    <property type="evidence" value="ECO:0007669"/>
    <property type="project" value="InterPro"/>
</dbReference>
<dbReference type="Proteomes" id="UP000694571">
    <property type="component" value="Unplaced"/>
</dbReference>
<gene>
    <name evidence="7 9" type="primary">MED17</name>
</gene>
<dbReference type="InterPro" id="IPR019313">
    <property type="entry name" value="Mediator_Med17"/>
</dbReference>
<feature type="compositionally biased region" description="Low complexity" evidence="8">
    <location>
        <begin position="62"/>
        <end position="77"/>
    </location>
</feature>
<proteinExistence type="inferred from homology"/>
<dbReference type="Pfam" id="PF10156">
    <property type="entry name" value="Med17"/>
    <property type="match status" value="1"/>
</dbReference>
<evidence type="ECO:0000256" key="7">
    <source>
        <dbReference type="RuleBase" id="RU364140"/>
    </source>
</evidence>
<keyword evidence="5 7" id="KW-0539">Nucleus</keyword>
<evidence type="ECO:0000256" key="5">
    <source>
        <dbReference type="ARBA" id="ARBA00023242"/>
    </source>
</evidence>
<keyword evidence="7" id="KW-0010">Activator</keyword>
<evidence type="ECO:0000256" key="8">
    <source>
        <dbReference type="SAM" id="MobiDB-lite"/>
    </source>
</evidence>
<dbReference type="AlphaFoldDB" id="A0A8D1LMX6"/>
<comment type="function">
    <text evidence="6 7">Component of the Mediator complex, a coactivator involved in the regulated transcription of nearly all RNA polymerase II-dependent genes. Mediator functions as a bridge to convey information from gene-specific regulatory proteins to the basal RNA polymerase II transcription machinery. Mediator is recruited to promoters by direct interactions with regulatory proteins and serves as a scaffold for the assembly of a functional preinitiation complex with RNA polymerase II and the general transcription factors.</text>
</comment>
<feature type="region of interest" description="Disordered" evidence="8">
    <location>
        <begin position="51"/>
        <end position="83"/>
    </location>
</feature>
<comment type="subcellular location">
    <subcellularLocation>
        <location evidence="1 7">Nucleus</location>
    </subcellularLocation>
</comment>
<evidence type="ECO:0000256" key="6">
    <source>
        <dbReference type="ARBA" id="ARBA00025687"/>
    </source>
</evidence>
<organism evidence="9 10">
    <name type="scientific">Sus scrofa</name>
    <name type="common">Pig</name>
    <dbReference type="NCBI Taxonomy" id="9823"/>
    <lineage>
        <taxon>Eukaryota</taxon>
        <taxon>Metazoa</taxon>
        <taxon>Chordata</taxon>
        <taxon>Craniata</taxon>
        <taxon>Vertebrata</taxon>
        <taxon>Euteleostomi</taxon>
        <taxon>Mammalia</taxon>
        <taxon>Eutheria</taxon>
        <taxon>Laurasiatheria</taxon>
        <taxon>Artiodactyla</taxon>
        <taxon>Suina</taxon>
        <taxon>Suidae</taxon>
        <taxon>Sus</taxon>
    </lineage>
</organism>
<evidence type="ECO:0000313" key="9">
    <source>
        <dbReference type="Ensembl" id="ENSSSCP00050010831.1"/>
    </source>
</evidence>
<keyword evidence="3 7" id="KW-0805">Transcription regulation</keyword>
<dbReference type="Ensembl" id="ENSSSCT00050026188.1">
    <property type="protein sequence ID" value="ENSSSCP00050010831.1"/>
    <property type="gene ID" value="ENSSSCG00050019306.1"/>
</dbReference>
<dbReference type="PANTHER" id="PTHR13114">
    <property type="entry name" value="MEDIATOR OF RNA POLYMERASE II TRANSCRIPTION SUBUNIT 17"/>
    <property type="match status" value="1"/>
</dbReference>
<comment type="similarity">
    <text evidence="2 7">Belongs to the Mediator complex subunit 17 family.</text>
</comment>
<evidence type="ECO:0000313" key="10">
    <source>
        <dbReference type="Proteomes" id="UP000694571"/>
    </source>
</evidence>
<protein>
    <recommendedName>
        <fullName evidence="7">Mediator of RNA polymerase II transcription subunit 17</fullName>
    </recommendedName>
    <alternativeName>
        <fullName evidence="7">Mediator complex subunit 17</fullName>
    </alternativeName>
</protein>
<sequence length="677" mass="74918">MSGVRAVRISIESACEKQVQEVGLDGTETYLQPLSMSQNLARLAQRIDFSQGSGSEEEEAAGADGDAQDWAGAGSSADQDDEEGLVKFQPSLWPWDSVRNNLRSALTEMCVLYDVLSIVREKKFMTLDPVSQDALPPKQNPQTLQLISKKKSLAGAAQILLKGAERLTKSVTENQENKLQRDFNSELLRLRQHWKLRKVGDKILGDLSYRSAGSLFPHHGTFEVIKNTDIDLDKKIPEDYCPLDVQIPSDLEGSAYIKVSIQKQAPDIGDLGTVNLFKRPLPKSKPGSPHWQTKLEAAQNVLLCKEIFAQLSREAVQIKSQIPHIVVKNQIISQPFPSLQLSISLCHSSNDKKSQKSSTEKQSPEDHLYVLEHNLHLLIREFHKQTLSSIMMPHPASAPFGHKRMRLSGPQAFDKNEINSIQSSEGLLEKIIKQAKHIFLRSRTAATIDSLASRIEDPQIQAHWSNINDVYESSVKVLITSQGYEQICKSIQLQLNIGVEQIRVVHRDGRVITLSHQEQELQDFLLSQMSQHQVHAVQQLAKVMGWQVLSFSNHVGLGPIESIGNASAITVASPSGDYAISGGRILPLDGGDAGAGVLNREQDVLFHRGIDGRLGNVQGHALTCRMESSTRGDVCGLTARKGDVRSQQEGSRLQTRKVELSLEIKPCQNIDLGLSSL</sequence>
<dbReference type="GO" id="GO:0016592">
    <property type="term" value="C:mediator complex"/>
    <property type="evidence" value="ECO:0007669"/>
    <property type="project" value="InterPro"/>
</dbReference>
<evidence type="ECO:0000256" key="1">
    <source>
        <dbReference type="ARBA" id="ARBA00004123"/>
    </source>
</evidence>
<reference evidence="9" key="1">
    <citation type="submission" date="2025-08" db="UniProtKB">
        <authorList>
            <consortium name="Ensembl"/>
        </authorList>
    </citation>
    <scope>IDENTIFICATION</scope>
</reference>
<evidence type="ECO:0000256" key="2">
    <source>
        <dbReference type="ARBA" id="ARBA00005635"/>
    </source>
</evidence>
<dbReference type="PANTHER" id="PTHR13114:SF7">
    <property type="entry name" value="MEDIATOR OF RNA POLYMERASE II TRANSCRIPTION SUBUNIT 17"/>
    <property type="match status" value="1"/>
</dbReference>
<evidence type="ECO:0000256" key="4">
    <source>
        <dbReference type="ARBA" id="ARBA00023163"/>
    </source>
</evidence>
<evidence type="ECO:0000256" key="3">
    <source>
        <dbReference type="ARBA" id="ARBA00023015"/>
    </source>
</evidence>
<accession>A0A8D1LMX6</accession>
<keyword evidence="4 7" id="KW-0804">Transcription</keyword>